<evidence type="ECO:0000313" key="3">
    <source>
        <dbReference type="Proteomes" id="UP001219355"/>
    </source>
</evidence>
<dbReference type="Pfam" id="PF01636">
    <property type="entry name" value="APH"/>
    <property type="match status" value="1"/>
</dbReference>
<dbReference type="PANTHER" id="PTHR21310">
    <property type="entry name" value="AMINOGLYCOSIDE PHOSPHOTRANSFERASE-RELATED-RELATED"/>
    <property type="match status" value="1"/>
</dbReference>
<accession>A0AAF0IKK3</accession>
<sequence length="245" mass="28322">MAYNELRRLQSTVRIPGVYYACRIGILVYIVMEYVQGETAETLLNCARDEAAKEHVYRKMCFGLNELLRIPVPQKSRPQAVNGDRIRNMIFEDAQAPRHYQTVEQLEQHFNLYLKKRRKKHLIRSLSSEPMVFCYSDIRPENFIIDKDNQIFVIDFAHTSFLPSSFFKANVRINSLWIVEYDLAQWINIPSREGIDNSLAVANCDYISDGSASERTPGYGWKPDNVTDDDFAPRINLCENSGLKG</sequence>
<dbReference type="Proteomes" id="UP001219355">
    <property type="component" value="Chromosome 4"/>
</dbReference>
<dbReference type="EMBL" id="CP120630">
    <property type="protein sequence ID" value="WEW60613.1"/>
    <property type="molecule type" value="Genomic_DNA"/>
</dbReference>
<dbReference type="InterPro" id="IPR051678">
    <property type="entry name" value="AGP_Transferase"/>
</dbReference>
<keyword evidence="3" id="KW-1185">Reference proteome</keyword>
<gene>
    <name evidence="2" type="ORF">PRK78_006100</name>
</gene>
<proteinExistence type="predicted"/>
<dbReference type="PANTHER" id="PTHR21310:SF39">
    <property type="entry name" value="AMINOGLYCOSIDE PHOSPHOTRANSFERASE DOMAIN-CONTAINING PROTEIN"/>
    <property type="match status" value="1"/>
</dbReference>
<name>A0AAF0IKK3_9EURO</name>
<evidence type="ECO:0000313" key="2">
    <source>
        <dbReference type="EMBL" id="WEW60613.1"/>
    </source>
</evidence>
<protein>
    <recommendedName>
        <fullName evidence="1">Aminoglycoside phosphotransferase domain-containing protein</fullName>
    </recommendedName>
</protein>
<evidence type="ECO:0000259" key="1">
    <source>
        <dbReference type="Pfam" id="PF01636"/>
    </source>
</evidence>
<feature type="domain" description="Aminoglycoside phosphotransferase" evidence="1">
    <location>
        <begin position="6"/>
        <end position="158"/>
    </location>
</feature>
<dbReference type="InterPro" id="IPR002575">
    <property type="entry name" value="Aminoglycoside_PTrfase"/>
</dbReference>
<dbReference type="SUPFAM" id="SSF56112">
    <property type="entry name" value="Protein kinase-like (PK-like)"/>
    <property type="match status" value="1"/>
</dbReference>
<organism evidence="2 3">
    <name type="scientific">Emydomyces testavorans</name>
    <dbReference type="NCBI Taxonomy" id="2070801"/>
    <lineage>
        <taxon>Eukaryota</taxon>
        <taxon>Fungi</taxon>
        <taxon>Dikarya</taxon>
        <taxon>Ascomycota</taxon>
        <taxon>Pezizomycotina</taxon>
        <taxon>Eurotiomycetes</taxon>
        <taxon>Eurotiomycetidae</taxon>
        <taxon>Onygenales</taxon>
        <taxon>Nannizziopsiaceae</taxon>
        <taxon>Emydomyces</taxon>
    </lineage>
</organism>
<dbReference type="AlphaFoldDB" id="A0AAF0IKK3"/>
<dbReference type="InterPro" id="IPR011009">
    <property type="entry name" value="Kinase-like_dom_sf"/>
</dbReference>
<reference evidence="2" key="1">
    <citation type="submission" date="2023-03" db="EMBL/GenBank/DDBJ databases">
        <title>Emydomyces testavorans Genome Sequence.</title>
        <authorList>
            <person name="Hoyer L."/>
        </authorList>
    </citation>
    <scope>NUCLEOTIDE SEQUENCE</scope>
    <source>
        <strain evidence="2">16-2883</strain>
    </source>
</reference>
<dbReference type="Gene3D" id="3.90.1200.10">
    <property type="match status" value="1"/>
</dbReference>